<dbReference type="EMBL" id="OX451736">
    <property type="protein sequence ID" value="CAI8589602.1"/>
    <property type="molecule type" value="Genomic_DNA"/>
</dbReference>
<dbReference type="Pfam" id="PF13966">
    <property type="entry name" value="zf-RVT"/>
    <property type="match status" value="1"/>
</dbReference>
<evidence type="ECO:0000259" key="1">
    <source>
        <dbReference type="Pfam" id="PF13966"/>
    </source>
</evidence>
<gene>
    <name evidence="2" type="ORF">VFH_I400440</name>
</gene>
<feature type="domain" description="Reverse transcriptase zinc-binding" evidence="1">
    <location>
        <begin position="48"/>
        <end position="142"/>
    </location>
</feature>
<name>A0AAV0YYL5_VICFA</name>
<proteinExistence type="predicted"/>
<evidence type="ECO:0000313" key="3">
    <source>
        <dbReference type="Proteomes" id="UP001157006"/>
    </source>
</evidence>
<dbReference type="InterPro" id="IPR026960">
    <property type="entry name" value="RVT-Znf"/>
</dbReference>
<protein>
    <recommendedName>
        <fullName evidence="1">Reverse transcriptase zinc-binding domain-containing protein</fullName>
    </recommendedName>
</protein>
<organism evidence="2 3">
    <name type="scientific">Vicia faba</name>
    <name type="common">Broad bean</name>
    <name type="synonym">Faba vulgaris</name>
    <dbReference type="NCBI Taxonomy" id="3906"/>
    <lineage>
        <taxon>Eukaryota</taxon>
        <taxon>Viridiplantae</taxon>
        <taxon>Streptophyta</taxon>
        <taxon>Embryophyta</taxon>
        <taxon>Tracheophyta</taxon>
        <taxon>Spermatophyta</taxon>
        <taxon>Magnoliopsida</taxon>
        <taxon>eudicotyledons</taxon>
        <taxon>Gunneridae</taxon>
        <taxon>Pentapetalae</taxon>
        <taxon>rosids</taxon>
        <taxon>fabids</taxon>
        <taxon>Fabales</taxon>
        <taxon>Fabaceae</taxon>
        <taxon>Papilionoideae</taxon>
        <taxon>50 kb inversion clade</taxon>
        <taxon>NPAAA clade</taxon>
        <taxon>Hologalegina</taxon>
        <taxon>IRL clade</taxon>
        <taxon>Fabeae</taxon>
        <taxon>Vicia</taxon>
    </lineage>
</organism>
<dbReference type="AlphaFoldDB" id="A0AAV0YYL5"/>
<reference evidence="2 3" key="1">
    <citation type="submission" date="2023-01" db="EMBL/GenBank/DDBJ databases">
        <authorList>
            <person name="Kreplak J."/>
        </authorList>
    </citation>
    <scope>NUCLEOTIDE SEQUENCE [LARGE SCALE GENOMIC DNA]</scope>
</reference>
<accession>A0AAV0YYL5</accession>
<sequence>MRGLGGGLGMGRMFRFGVIVGFPVLSIHLSWNRLEDMLIWHGEKDEEFTVKSTYHLMDAKRDVTVVGPSRPPNKDLWKKIWQTHVHIRVKIFLWRLARNILPTYQNLRKKGMNLNLSCPLCDASLEFPHHLFLSCSVVKLVWLESILSSPDPVSIQLICVALWSIWYYRNQWLFQKIPFVPRVVVESVADFLVEFNSENLGLRFKKKHVVFYNGGNCPRNFVCLQVDAGCFPDNYSAFG</sequence>
<dbReference type="Proteomes" id="UP001157006">
    <property type="component" value="Chromosome 1L"/>
</dbReference>
<keyword evidence="3" id="KW-1185">Reference proteome</keyword>
<evidence type="ECO:0000313" key="2">
    <source>
        <dbReference type="EMBL" id="CAI8589602.1"/>
    </source>
</evidence>